<organism evidence="4 5">
    <name type="scientific">Oryza sativa subsp. japonica</name>
    <name type="common">Rice</name>
    <dbReference type="NCBI Taxonomy" id="39947"/>
    <lineage>
        <taxon>Eukaryota</taxon>
        <taxon>Viridiplantae</taxon>
        <taxon>Streptophyta</taxon>
        <taxon>Embryophyta</taxon>
        <taxon>Tracheophyta</taxon>
        <taxon>Spermatophyta</taxon>
        <taxon>Magnoliopsida</taxon>
        <taxon>Liliopsida</taxon>
        <taxon>Poales</taxon>
        <taxon>Poaceae</taxon>
        <taxon>BOP clade</taxon>
        <taxon>Oryzoideae</taxon>
        <taxon>Oryzeae</taxon>
        <taxon>Oryzinae</taxon>
        <taxon>Oryza</taxon>
        <taxon>Oryza sativa</taxon>
    </lineage>
</organism>
<name>Q65XR5_ORYSJ</name>
<proteinExistence type="predicted"/>
<reference evidence="5" key="2">
    <citation type="journal article" date="2008" name="Nucleic Acids Res.">
        <title>The rice annotation project database (RAP-DB): 2008 update.</title>
        <authorList>
            <consortium name="The rice annotation project (RAP)"/>
        </authorList>
    </citation>
    <scope>GENOME REANNOTATION</scope>
    <source>
        <strain evidence="5">cv. Nipponbare</strain>
    </source>
</reference>
<reference evidence="5" key="1">
    <citation type="journal article" date="2005" name="Nature">
        <title>The map-based sequence of the rice genome.</title>
        <authorList>
            <consortium name="International rice genome sequencing project (IRGSP)"/>
            <person name="Matsumoto T."/>
            <person name="Wu J."/>
            <person name="Kanamori H."/>
            <person name="Katayose Y."/>
            <person name="Fujisawa M."/>
            <person name="Namiki N."/>
            <person name="Mizuno H."/>
            <person name="Yamamoto K."/>
            <person name="Antonio B.A."/>
            <person name="Baba T."/>
            <person name="Sakata K."/>
            <person name="Nagamura Y."/>
            <person name="Aoki H."/>
            <person name="Arikawa K."/>
            <person name="Arita K."/>
            <person name="Bito T."/>
            <person name="Chiden Y."/>
            <person name="Fujitsuka N."/>
            <person name="Fukunaka R."/>
            <person name="Hamada M."/>
            <person name="Harada C."/>
            <person name="Hayashi A."/>
            <person name="Hijishita S."/>
            <person name="Honda M."/>
            <person name="Hosokawa S."/>
            <person name="Ichikawa Y."/>
            <person name="Idonuma A."/>
            <person name="Iijima M."/>
            <person name="Ikeda M."/>
            <person name="Ikeno M."/>
            <person name="Ito K."/>
            <person name="Ito S."/>
            <person name="Ito T."/>
            <person name="Ito Y."/>
            <person name="Ito Y."/>
            <person name="Iwabuchi A."/>
            <person name="Kamiya K."/>
            <person name="Karasawa W."/>
            <person name="Kurita K."/>
            <person name="Katagiri S."/>
            <person name="Kikuta A."/>
            <person name="Kobayashi H."/>
            <person name="Kobayashi N."/>
            <person name="Machita K."/>
            <person name="Maehara T."/>
            <person name="Masukawa M."/>
            <person name="Mizubayashi T."/>
            <person name="Mukai Y."/>
            <person name="Nagasaki H."/>
            <person name="Nagata Y."/>
            <person name="Naito S."/>
            <person name="Nakashima M."/>
            <person name="Nakama Y."/>
            <person name="Nakamichi Y."/>
            <person name="Nakamura M."/>
            <person name="Meguro A."/>
            <person name="Negishi M."/>
            <person name="Ohta I."/>
            <person name="Ohta T."/>
            <person name="Okamoto M."/>
            <person name="Ono N."/>
            <person name="Saji S."/>
            <person name="Sakaguchi M."/>
            <person name="Sakai K."/>
            <person name="Shibata M."/>
            <person name="Shimokawa T."/>
            <person name="Song J."/>
            <person name="Takazaki Y."/>
            <person name="Terasawa K."/>
            <person name="Tsugane M."/>
            <person name="Tsuji K."/>
            <person name="Ueda S."/>
            <person name="Waki K."/>
            <person name="Yamagata H."/>
            <person name="Yamamoto M."/>
            <person name="Yamamoto S."/>
            <person name="Yamane H."/>
            <person name="Yoshiki S."/>
            <person name="Yoshihara R."/>
            <person name="Yukawa K."/>
            <person name="Zhong H."/>
            <person name="Yano M."/>
            <person name="Yuan Q."/>
            <person name="Ouyang S."/>
            <person name="Liu J."/>
            <person name="Jones K.M."/>
            <person name="Gansberger K."/>
            <person name="Moffat K."/>
            <person name="Hill J."/>
            <person name="Bera J."/>
            <person name="Fadrosh D."/>
            <person name="Jin S."/>
            <person name="Johri S."/>
            <person name="Kim M."/>
            <person name="Overton L."/>
            <person name="Reardon M."/>
            <person name="Tsitrin T."/>
            <person name="Vuong H."/>
            <person name="Weaver B."/>
            <person name="Ciecko A."/>
            <person name="Tallon L."/>
            <person name="Jackson J."/>
            <person name="Pai G."/>
            <person name="Aken S.V."/>
            <person name="Utterback T."/>
            <person name="Reidmuller S."/>
            <person name="Feldblyum T."/>
            <person name="Hsiao J."/>
            <person name="Zismann V."/>
            <person name="Iobst S."/>
            <person name="de Vazeille A.R."/>
            <person name="Buell C.R."/>
            <person name="Ying K."/>
            <person name="Li Y."/>
            <person name="Lu T."/>
            <person name="Huang Y."/>
            <person name="Zhao Q."/>
            <person name="Feng Q."/>
            <person name="Zhang L."/>
            <person name="Zhu J."/>
            <person name="Weng Q."/>
            <person name="Mu J."/>
            <person name="Lu Y."/>
            <person name="Fan D."/>
            <person name="Liu Y."/>
            <person name="Guan J."/>
            <person name="Zhang Y."/>
            <person name="Yu S."/>
            <person name="Liu X."/>
            <person name="Zhang Y."/>
            <person name="Hong G."/>
            <person name="Han B."/>
            <person name="Choisne N."/>
            <person name="Demange N."/>
            <person name="Orjeda G."/>
            <person name="Samain S."/>
            <person name="Cattolico L."/>
            <person name="Pelletier E."/>
            <person name="Couloux A."/>
            <person name="Segurens B."/>
            <person name="Wincker P."/>
            <person name="D'Hont A."/>
            <person name="Scarpelli C."/>
            <person name="Weissenbach J."/>
            <person name="Salanoubat M."/>
            <person name="Quetier F."/>
            <person name="Yu Y."/>
            <person name="Kim H.R."/>
            <person name="Rambo T."/>
            <person name="Currie J."/>
            <person name="Collura K."/>
            <person name="Luo M."/>
            <person name="Yang T."/>
            <person name="Ammiraju J.S.S."/>
            <person name="Engler F."/>
            <person name="Soderlund C."/>
            <person name="Wing R.A."/>
            <person name="Palmer L.E."/>
            <person name="de la Bastide M."/>
            <person name="Spiegel L."/>
            <person name="Nascimento L."/>
            <person name="Zutavern T."/>
            <person name="O'Shaughnessy A."/>
            <person name="Dike S."/>
            <person name="Dedhia N."/>
            <person name="Preston R."/>
            <person name="Balija V."/>
            <person name="McCombie W.R."/>
            <person name="Chow T."/>
            <person name="Chen H."/>
            <person name="Chung M."/>
            <person name="Chen C."/>
            <person name="Shaw J."/>
            <person name="Wu H."/>
            <person name="Hsiao K."/>
            <person name="Chao Y."/>
            <person name="Chu M."/>
            <person name="Cheng C."/>
            <person name="Hour A."/>
            <person name="Lee P."/>
            <person name="Lin S."/>
            <person name="Lin Y."/>
            <person name="Liou J."/>
            <person name="Liu S."/>
            <person name="Hsing Y."/>
            <person name="Raghuvanshi S."/>
            <person name="Mohanty A."/>
            <person name="Bharti A.K."/>
            <person name="Gaur A."/>
            <person name="Gupta V."/>
            <person name="Kumar D."/>
            <person name="Ravi V."/>
            <person name="Vij S."/>
            <person name="Kapur A."/>
            <person name="Khurana P."/>
            <person name="Khurana P."/>
            <person name="Khurana J.P."/>
            <person name="Tyagi A.K."/>
            <person name="Gaikwad K."/>
            <person name="Singh A."/>
            <person name="Dalal V."/>
            <person name="Srivastava S."/>
            <person name="Dixit A."/>
            <person name="Pal A.K."/>
            <person name="Ghazi I.A."/>
            <person name="Yadav M."/>
            <person name="Pandit A."/>
            <person name="Bhargava A."/>
            <person name="Sureshbabu K."/>
            <person name="Batra K."/>
            <person name="Sharma T.R."/>
            <person name="Mohapatra T."/>
            <person name="Singh N.K."/>
            <person name="Messing J."/>
            <person name="Nelson A.B."/>
            <person name="Fuks G."/>
            <person name="Kavchok S."/>
            <person name="Keizer G."/>
            <person name="Linton E."/>
            <person name="Llaca V."/>
            <person name="Song R."/>
            <person name="Tanyolac B."/>
            <person name="Young S."/>
            <person name="Ho-Il K."/>
            <person name="Hahn J.H."/>
            <person name="Sangsakoo G."/>
            <person name="Vanavichit A."/>
            <person name="de Mattos Luiz.A.T."/>
            <person name="Zimmer P.D."/>
            <person name="Malone G."/>
            <person name="Dellagostin O."/>
            <person name="de Oliveira A.C."/>
            <person name="Bevan M."/>
            <person name="Bancroft I."/>
            <person name="Minx P."/>
            <person name="Cordum H."/>
            <person name="Wilson R."/>
            <person name="Cheng Z."/>
            <person name="Jin W."/>
            <person name="Jiang J."/>
            <person name="Leong S.A."/>
            <person name="Iwama H."/>
            <person name="Gojobori T."/>
            <person name="Itoh T."/>
            <person name="Niimura Y."/>
            <person name="Fujii Y."/>
            <person name="Habara T."/>
            <person name="Sakai H."/>
            <person name="Sato Y."/>
            <person name="Wilson G."/>
            <person name="Kumar K."/>
            <person name="McCouch S."/>
            <person name="Juretic N."/>
            <person name="Hoen D."/>
            <person name="Wright S."/>
            <person name="Bruskiewich R."/>
            <person name="Bureau T."/>
            <person name="Miyao A."/>
            <person name="Hirochika H."/>
            <person name="Nishikawa T."/>
            <person name="Kadowaki K."/>
            <person name="Sugiura M."/>
            <person name="Burr B."/>
            <person name="Sasaki T."/>
        </authorList>
    </citation>
    <scope>NUCLEOTIDE SEQUENCE [LARGE SCALE GENOMIC DNA]</scope>
    <source>
        <strain evidence="5">cv. Nipponbare</strain>
    </source>
</reference>
<dbReference type="PANTHER" id="PTHR31973">
    <property type="entry name" value="POLYPROTEIN, PUTATIVE-RELATED"/>
    <property type="match status" value="1"/>
</dbReference>
<dbReference type="Pfam" id="PF10536">
    <property type="entry name" value="PMD"/>
    <property type="match status" value="1"/>
</dbReference>
<dbReference type="EMBL" id="AC087553">
    <property type="protein sequence ID" value="AAU44336.1"/>
    <property type="molecule type" value="Genomic_DNA"/>
</dbReference>
<evidence type="ECO:0000259" key="3">
    <source>
        <dbReference type="PROSITE" id="PS50966"/>
    </source>
</evidence>
<feature type="compositionally biased region" description="Acidic residues" evidence="2">
    <location>
        <begin position="1109"/>
        <end position="1131"/>
    </location>
</feature>
<dbReference type="GO" id="GO:0008270">
    <property type="term" value="F:zinc ion binding"/>
    <property type="evidence" value="ECO:0007669"/>
    <property type="project" value="UniProtKB-KW"/>
</dbReference>
<sequence length="1378" mass="157682">MKRELVQEGLDLSEHLSASIHWSSYGVNPEYPTEVAGQYVNPDDYFDVELSGGHDSVSVEVNRDDVDEEASVEQYDVEFAEDSDDDRPFPPLTNNDKLALEECRAFEKVFGRKPDIPEFRDLTHAHGALLDGGINLDQLLEPFQVDGLRKGLEFPSMVTLKLWLQEYAIVHHRPYRVVNSAANRRYTVKCENPQCKWKVHATKRSSGTWRISRVGKEHSCATAKGSGSHRQLTSKFIANRLCNAIKLQPTLSASALALYIFEVFQYRVKYGKAWRAREEAMKLIYGEWGEAYVRLPTLLQAIKQRNPSMVYHIDTHPDRVVNVDGVTKKIFMRAFWCFGPSIEAFKHCRPVLAIDATFLTGKYGGALMTALSADAEDQLVPLAFALVEKENSRDWCWFIDLVRRVMVGPHREVCIISDRHAGIMNAMTTPVPGLPPVHHRWCMRHFSANFHKAGADKHQTKELLRICQIDEKWIFERDVEALRQRIPEGPRKWLEDELVDKDKWSRAYDRNGRRWGYMTTNMAEQFNSVLVGVRKLPATAIVSFTFMKCNDYFVNRHDEALKRVQLGQRWSTKVDSKMKVQKSKANKHTARCFDKQKKTYEVTERGGVTRGGVRFGARAFKVEVEGNSCSCQRPLLYHMPCSHLIHVYLIHAIDEESPNRMPYQFSSRAVVNTWASRFEPYLDPTQWLPYDGEEFVADPNLKIKTRGKRRSKRFKNEMDSGLGGSGRKPPSCVKLDAAPVLQPLRVRAHAPLVFDDRQLCEACCRQAPSSNMSGCVLLMQLWMWLRLPVGRPKWRQSFTPWPYNEPDMEKTVAYLFESTATAHAHRDVAYKHYVNEMDCLQPQHIEWLPYHTNEASSLTLNSMCNRDSDYFMYQCPLICFWAVEYHLPHRVIRQFGKKQDWPVEDISTGVELHKYDRVRTKKVKDWRLEHNRYIDEWRTAGRNDRTYRLFLRATWTEADIEDDRDFDEGRNPYDVRTRVGYQMEHAPLRDRVVTFLAFVKSRELLRSVNEMGHALQAPRGGEDTENTLRNVLEKVRQRCRKLAARLGYRSVGLDDVYQPRRLPPPLPQSARPSTARHSIRIEEREGVGGSSSSRITQGRGKGKAPAPPSDDDDDEDEEDEDYVAPDAEEIDMSQLPDAPQGTQPTQYNLRSTRAAKKREAEGGTNHPGAAVGEGSASQCREAEGFRAGGRAAPATLAPWSMRAAPAEARRQKGFGQTCAPARFLMPCKGHGCPGTTKGTRIRGMTHKPPWPRSCPHNSRAAIVPQILSGDVMNRIGEENENSARGEKRGLPPRTHHLIHGRIFQGLRSIRHQVVSPSARIAPSICTGDRDKVASIWWLGEEMEERSWRKGRESQPQRRNYRKKVVVEWLGARLAGMVE</sequence>
<dbReference type="Proteomes" id="UP000000763">
    <property type="component" value="Chromosome 5"/>
</dbReference>
<evidence type="ECO:0000313" key="5">
    <source>
        <dbReference type="Proteomes" id="UP000000763"/>
    </source>
</evidence>
<keyword evidence="1" id="KW-0863">Zinc-finger</keyword>
<keyword evidence="1" id="KW-0479">Metal-binding</keyword>
<dbReference type="PANTHER" id="PTHR31973:SF195">
    <property type="entry name" value="MUDR FAMILY TRANSPOSASE"/>
    <property type="match status" value="1"/>
</dbReference>
<dbReference type="PROSITE" id="PS50966">
    <property type="entry name" value="ZF_SWIM"/>
    <property type="match status" value="1"/>
</dbReference>
<feature type="region of interest" description="Disordered" evidence="2">
    <location>
        <begin position="1056"/>
        <end position="1181"/>
    </location>
</feature>
<dbReference type="InterPro" id="IPR007527">
    <property type="entry name" value="Znf_SWIM"/>
</dbReference>
<feature type="compositionally biased region" description="Polar residues" evidence="2">
    <location>
        <begin position="1140"/>
        <end position="1151"/>
    </location>
</feature>
<feature type="region of interest" description="Disordered" evidence="2">
    <location>
        <begin position="708"/>
        <end position="729"/>
    </location>
</feature>
<evidence type="ECO:0000313" key="4">
    <source>
        <dbReference type="EMBL" id="AAU44336.1"/>
    </source>
</evidence>
<dbReference type="InterPro" id="IPR004332">
    <property type="entry name" value="Transposase_MuDR"/>
</dbReference>
<dbReference type="Pfam" id="PF03108">
    <property type="entry name" value="DBD_Tnp_Mut"/>
    <property type="match status" value="1"/>
</dbReference>
<dbReference type="Pfam" id="PF10551">
    <property type="entry name" value="MULE"/>
    <property type="match status" value="1"/>
</dbReference>
<evidence type="ECO:0000256" key="2">
    <source>
        <dbReference type="SAM" id="MobiDB-lite"/>
    </source>
</evidence>
<dbReference type="InterPro" id="IPR018289">
    <property type="entry name" value="MULE_transposase_dom"/>
</dbReference>
<evidence type="ECO:0000256" key="1">
    <source>
        <dbReference type="PROSITE-ProRule" id="PRU00325"/>
    </source>
</evidence>
<feature type="domain" description="SWIM-type" evidence="3">
    <location>
        <begin position="620"/>
        <end position="652"/>
    </location>
</feature>
<protein>
    <submittedName>
        <fullName evidence="4">Polyprotein</fullName>
    </submittedName>
</protein>
<keyword evidence="1" id="KW-0862">Zinc</keyword>
<dbReference type="InterPro" id="IPR019557">
    <property type="entry name" value="AminoTfrase-like_pln_mobile"/>
</dbReference>
<gene>
    <name evidence="4" type="ORF">P0685E10.14</name>
</gene>
<accession>Q65XR5</accession>